<feature type="chain" id="PRO_5041233566" description="CAND6/7 N-terminal domain-containing protein" evidence="1">
    <location>
        <begin position="25"/>
        <end position="150"/>
    </location>
</feature>
<evidence type="ECO:0000256" key="1">
    <source>
        <dbReference type="SAM" id="SignalP"/>
    </source>
</evidence>
<reference evidence="3" key="1">
    <citation type="submission" date="2023-04" db="EMBL/GenBank/DDBJ databases">
        <authorList>
            <person name="Vijverberg K."/>
            <person name="Xiong W."/>
            <person name="Schranz E."/>
        </authorList>
    </citation>
    <scope>NUCLEOTIDE SEQUENCE</scope>
</reference>
<keyword evidence="1" id="KW-0732">Signal</keyword>
<protein>
    <recommendedName>
        <fullName evidence="2">CAND6/7 N-terminal domain-containing protein</fullName>
    </recommendedName>
</protein>
<gene>
    <name evidence="3" type="ORF">LSALG_LOCUS22435</name>
</gene>
<dbReference type="InterPro" id="IPR054103">
    <property type="entry name" value="CAND6-7_N"/>
</dbReference>
<accession>A0AA35YZL2</accession>
<evidence type="ECO:0000313" key="4">
    <source>
        <dbReference type="Proteomes" id="UP001177003"/>
    </source>
</evidence>
<sequence length="150" mass="16808">MKNLQKSLSIVFLLFFIFTTPSCADIKSVKIRSDDRSLINFHKFEFTNTGQLSVSISSVSVSSMPVTSNLSRPDLSRIGFFLVSDYAFHYMIDEHSCYLDSKYISLLFTFQDISPPSQSSFNKSPSEKSEYFVPPASEELVGDVELGCGV</sequence>
<proteinExistence type="predicted"/>
<feature type="signal peptide" evidence="1">
    <location>
        <begin position="1"/>
        <end position="24"/>
    </location>
</feature>
<dbReference type="EMBL" id="OX465080">
    <property type="protein sequence ID" value="CAI9282812.1"/>
    <property type="molecule type" value="Genomic_DNA"/>
</dbReference>
<dbReference type="Proteomes" id="UP001177003">
    <property type="component" value="Chromosome 4"/>
</dbReference>
<organism evidence="3 4">
    <name type="scientific">Lactuca saligna</name>
    <name type="common">Willowleaf lettuce</name>
    <dbReference type="NCBI Taxonomy" id="75948"/>
    <lineage>
        <taxon>Eukaryota</taxon>
        <taxon>Viridiplantae</taxon>
        <taxon>Streptophyta</taxon>
        <taxon>Embryophyta</taxon>
        <taxon>Tracheophyta</taxon>
        <taxon>Spermatophyta</taxon>
        <taxon>Magnoliopsida</taxon>
        <taxon>eudicotyledons</taxon>
        <taxon>Gunneridae</taxon>
        <taxon>Pentapetalae</taxon>
        <taxon>asterids</taxon>
        <taxon>campanulids</taxon>
        <taxon>Asterales</taxon>
        <taxon>Asteraceae</taxon>
        <taxon>Cichorioideae</taxon>
        <taxon>Cichorieae</taxon>
        <taxon>Lactucinae</taxon>
        <taxon>Lactuca</taxon>
    </lineage>
</organism>
<dbReference type="Pfam" id="PF21904">
    <property type="entry name" value="CAND6-7_N"/>
    <property type="match status" value="1"/>
</dbReference>
<keyword evidence="4" id="KW-1185">Reference proteome</keyword>
<evidence type="ECO:0000313" key="3">
    <source>
        <dbReference type="EMBL" id="CAI9282812.1"/>
    </source>
</evidence>
<feature type="domain" description="CAND6/7 N-terminal" evidence="2">
    <location>
        <begin position="27"/>
        <end position="126"/>
    </location>
</feature>
<evidence type="ECO:0000259" key="2">
    <source>
        <dbReference type="Pfam" id="PF21904"/>
    </source>
</evidence>
<name>A0AA35YZL2_LACSI</name>
<dbReference type="AlphaFoldDB" id="A0AA35YZL2"/>